<evidence type="ECO:0000313" key="2">
    <source>
        <dbReference type="Proteomes" id="UP001213664"/>
    </source>
</evidence>
<dbReference type="AlphaFoldDB" id="A0AAJ6BID0"/>
<dbReference type="Proteomes" id="UP001213664">
    <property type="component" value="Chromosome"/>
</dbReference>
<accession>A0AAJ6BID0</accession>
<proteinExistence type="predicted"/>
<name>A0AAJ6BID0_9CAUL</name>
<evidence type="ECO:0000313" key="1">
    <source>
        <dbReference type="EMBL" id="WEK38690.1"/>
    </source>
</evidence>
<reference evidence="1" key="1">
    <citation type="submission" date="2023-03" db="EMBL/GenBank/DDBJ databases">
        <title>Andean soil-derived lignocellulolytic bacterial consortium as a source of novel taxa and putative plastic-active enzymes.</title>
        <authorList>
            <person name="Diaz-Garcia L."/>
            <person name="Chuvochina M."/>
            <person name="Feuerriegel G."/>
            <person name="Bunk B."/>
            <person name="Sproer C."/>
            <person name="Streit W.R."/>
            <person name="Rodriguez L.M."/>
            <person name="Overmann J."/>
            <person name="Jimenez D.J."/>
        </authorList>
    </citation>
    <scope>NUCLEOTIDE SEQUENCE</scope>
    <source>
        <strain evidence="1">MAG 833</strain>
    </source>
</reference>
<protein>
    <submittedName>
        <fullName evidence="1">GpE family phage tail protein</fullName>
    </submittedName>
</protein>
<dbReference type="EMBL" id="CP119326">
    <property type="protein sequence ID" value="WEK38690.1"/>
    <property type="molecule type" value="Genomic_DNA"/>
</dbReference>
<gene>
    <name evidence="1" type="ORF">P0Y50_09000</name>
</gene>
<sequence length="47" mass="5471">MQEIIAFAYGWTPDVLDDLTLDQMEVWQARAKERIDFMGRARCPLIG</sequence>
<organism evidence="1 2">
    <name type="scientific">Candidatus Brevundimonas colombiensis</name>
    <dbReference type="NCBI Taxonomy" id="3121376"/>
    <lineage>
        <taxon>Bacteria</taxon>
        <taxon>Pseudomonadati</taxon>
        <taxon>Pseudomonadota</taxon>
        <taxon>Alphaproteobacteria</taxon>
        <taxon>Caulobacterales</taxon>
        <taxon>Caulobacteraceae</taxon>
        <taxon>Brevundimonas</taxon>
    </lineage>
</organism>